<dbReference type="InterPro" id="IPR018247">
    <property type="entry name" value="EF_Hand_1_Ca_BS"/>
</dbReference>
<evidence type="ECO:0000256" key="1">
    <source>
        <dbReference type="SAM" id="MobiDB-lite"/>
    </source>
</evidence>
<evidence type="ECO:0000313" key="2">
    <source>
        <dbReference type="EMBL" id="KAK5065834.1"/>
    </source>
</evidence>
<feature type="compositionally biased region" description="Polar residues" evidence="1">
    <location>
        <begin position="1"/>
        <end position="16"/>
    </location>
</feature>
<feature type="compositionally biased region" description="Polar residues" evidence="1">
    <location>
        <begin position="53"/>
        <end position="69"/>
    </location>
</feature>
<gene>
    <name evidence="2" type="ORF">LTR69_003384</name>
</gene>
<feature type="compositionally biased region" description="Basic residues" evidence="1">
    <location>
        <begin position="446"/>
        <end position="457"/>
    </location>
</feature>
<feature type="compositionally biased region" description="Basic and acidic residues" evidence="1">
    <location>
        <begin position="422"/>
        <end position="437"/>
    </location>
</feature>
<protein>
    <submittedName>
        <fullName evidence="2">Uncharacterized protein</fullName>
    </submittedName>
</protein>
<feature type="region of interest" description="Disordered" evidence="1">
    <location>
        <begin position="1"/>
        <end position="75"/>
    </location>
</feature>
<comment type="caution">
    <text evidence="2">The sequence shown here is derived from an EMBL/GenBank/DDBJ whole genome shotgun (WGS) entry which is preliminary data.</text>
</comment>
<reference evidence="2 3" key="1">
    <citation type="submission" date="2023-08" db="EMBL/GenBank/DDBJ databases">
        <title>Black Yeasts Isolated from many extreme environments.</title>
        <authorList>
            <person name="Coleine C."/>
            <person name="Stajich J.E."/>
            <person name="Selbmann L."/>
        </authorList>
    </citation>
    <scope>NUCLEOTIDE SEQUENCE [LARGE SCALE GENOMIC DNA]</scope>
    <source>
        <strain evidence="2 3">CCFEE 6328</strain>
    </source>
</reference>
<dbReference type="EMBL" id="JAVRRF010000005">
    <property type="protein sequence ID" value="KAK5065834.1"/>
    <property type="molecule type" value="Genomic_DNA"/>
</dbReference>
<name>A0ABR0JK66_9EURO</name>
<feature type="compositionally biased region" description="Basic and acidic residues" evidence="1">
    <location>
        <begin position="404"/>
        <end position="414"/>
    </location>
</feature>
<evidence type="ECO:0000313" key="3">
    <source>
        <dbReference type="Proteomes" id="UP001345691"/>
    </source>
</evidence>
<organism evidence="2 3">
    <name type="scientific">Exophiala sideris</name>
    <dbReference type="NCBI Taxonomy" id="1016849"/>
    <lineage>
        <taxon>Eukaryota</taxon>
        <taxon>Fungi</taxon>
        <taxon>Dikarya</taxon>
        <taxon>Ascomycota</taxon>
        <taxon>Pezizomycotina</taxon>
        <taxon>Eurotiomycetes</taxon>
        <taxon>Chaetothyriomycetidae</taxon>
        <taxon>Chaetothyriales</taxon>
        <taxon>Herpotrichiellaceae</taxon>
        <taxon>Exophiala</taxon>
    </lineage>
</organism>
<keyword evidence="3" id="KW-1185">Reference proteome</keyword>
<feature type="compositionally biased region" description="Low complexity" evidence="1">
    <location>
        <begin position="458"/>
        <end position="470"/>
    </location>
</feature>
<proteinExistence type="predicted"/>
<feature type="region of interest" description="Disordered" evidence="1">
    <location>
        <begin position="374"/>
        <end position="534"/>
    </location>
</feature>
<feature type="compositionally biased region" description="Basic and acidic residues" evidence="1">
    <location>
        <begin position="505"/>
        <end position="528"/>
    </location>
</feature>
<dbReference type="PROSITE" id="PS00018">
    <property type="entry name" value="EF_HAND_1"/>
    <property type="match status" value="1"/>
</dbReference>
<sequence length="534" mass="59727">MSSYPGESQHTWSRQPAPSYYAPGTSVHPHQAKPPTELQPFQNAYENGGALNWQGSGHSTHPRTSSETLPMNLPYPQISTGRIHRGNSWESGYQHPSAAFPAHPYEAVTIPSPVMMPQNASQYEQQSQIQGHGNHNYTAGVEASWQQHAAGTQRGFALHGEVATAADPPPAFLPSASGQPWNDCHQPSYYSDSMGGHPGKDFYQAYETTTHPPQNACQTHHDVDYVDGNGDGDGDGDLQALDFRDALPGSIIQRRIQAMATSMDEDDMLQSNQVIVVSQFFRDLKEEVYLANIKNKTDGEVLKDDPIFADIPQDWEVTTFKELDTRKRILLSSMAFDAVDNDLQSFTSIGGGHPGQNADHRALSAEQEERLATLGVSGLPKPVQPYDPSKTTGAPDQPPYDLRSVNDTHREQMHPIEPQETNVDHHRVQPADNEGRKQNNYNQSSKNKKKKDRRKRQNQQYQQQGRAQARNRARSPSTSSNQHYNHRQDYARPPPSGQSQQRSNEQGRKRAYEEPRQYVRGGDGDTPGKRRKRN</sequence>
<dbReference type="Proteomes" id="UP001345691">
    <property type="component" value="Unassembled WGS sequence"/>
</dbReference>
<accession>A0ABR0JK66</accession>